<protein>
    <recommendedName>
        <fullName evidence="2">TOTE conflict system primase domain-containing protein</fullName>
    </recommendedName>
</protein>
<keyword evidence="4" id="KW-1185">Reference proteome</keyword>
<dbReference type="RefSeq" id="WP_188942743.1">
    <property type="nucleotide sequence ID" value="NZ_BMPN01000002.1"/>
</dbReference>
<dbReference type="SUPFAM" id="SSF56747">
    <property type="entry name" value="Prim-pol domain"/>
    <property type="match status" value="1"/>
</dbReference>
<organism evidence="3 4">
    <name type="scientific">Virgibacillus kapii</name>
    <dbReference type="NCBI Taxonomy" id="1638645"/>
    <lineage>
        <taxon>Bacteria</taxon>
        <taxon>Bacillati</taxon>
        <taxon>Bacillota</taxon>
        <taxon>Bacilli</taxon>
        <taxon>Bacillales</taxon>
        <taxon>Bacillaceae</taxon>
        <taxon>Virgibacillus</taxon>
    </lineage>
</organism>
<evidence type="ECO:0000256" key="1">
    <source>
        <dbReference type="SAM" id="MobiDB-lite"/>
    </source>
</evidence>
<evidence type="ECO:0000259" key="2">
    <source>
        <dbReference type="Pfam" id="PF22548"/>
    </source>
</evidence>
<reference evidence="4" key="1">
    <citation type="journal article" date="2019" name="Int. J. Syst. Evol. Microbiol.">
        <title>The Global Catalogue of Microorganisms (GCM) 10K type strain sequencing project: providing services to taxonomists for standard genome sequencing and annotation.</title>
        <authorList>
            <consortium name="The Broad Institute Genomics Platform"/>
            <consortium name="The Broad Institute Genome Sequencing Center for Infectious Disease"/>
            <person name="Wu L."/>
            <person name="Ma J."/>
        </authorList>
    </citation>
    <scope>NUCLEOTIDE SEQUENCE [LARGE SCALE GENOMIC DNA]</scope>
    <source>
        <strain evidence="4">JCM 30071</strain>
    </source>
</reference>
<gene>
    <name evidence="3" type="ORF">GCM10007111_17070</name>
</gene>
<dbReference type="EMBL" id="BMPN01000002">
    <property type="protein sequence ID" value="GGJ55378.1"/>
    <property type="molecule type" value="Genomic_DNA"/>
</dbReference>
<evidence type="ECO:0000313" key="4">
    <source>
        <dbReference type="Proteomes" id="UP000634435"/>
    </source>
</evidence>
<name>A0ABQ2DF32_9BACI</name>
<comment type="caution">
    <text evidence="3">The sequence shown here is derived from an EMBL/GenBank/DDBJ whole genome shotgun (WGS) entry which is preliminary data.</text>
</comment>
<proteinExistence type="predicted"/>
<dbReference type="InterPro" id="IPR054347">
    <property type="entry name" value="TOTE_primase"/>
</dbReference>
<accession>A0ABQ2DF32</accession>
<feature type="region of interest" description="Disordered" evidence="1">
    <location>
        <begin position="226"/>
        <end position="245"/>
    </location>
</feature>
<dbReference type="Proteomes" id="UP000634435">
    <property type="component" value="Unassembled WGS sequence"/>
</dbReference>
<evidence type="ECO:0000313" key="3">
    <source>
        <dbReference type="EMBL" id="GGJ55378.1"/>
    </source>
</evidence>
<dbReference type="Pfam" id="PF22548">
    <property type="entry name" value="AEP-TOTE"/>
    <property type="match status" value="1"/>
</dbReference>
<sequence>MEEILIDELELVIKKMNNLFITVRNKYVIQKDDGSYTWLEYNKTNNVSKFTDYMLEYHLNRKMAYGIFSGPEITKFISFDVDMVSKELVLSLYSELNQVGISSKYIHTSWSGSKGYHVDIYFSKAIHLSNIKRLYDYIISQMQPNFPKIDIEKKIELRPSPKKGLKLPLGLNRKNSDPNSNVCWYVDVNNNFMPIKKLDYILQIDPINKEEIIKIINNLPALTIKKPMSPSRHRDNKSSQPNDNYGKLISNVTLKSLELLDENGLTQPGTRNASLCKLAIYYKSQGASKNQCKQKLIIWMNSQDKKYYKTPLDTCYKEIERIAEGVYKKNIHLKLGKTEIEISRNEILTLHFYDKFLRKTLNALFIHSKRYGDKNGEFIMTYDQLAKAAKYTVKSATTHIKSLEELKIIEVTRSPVYVDEDGPRNPPNKYKLNLDVELINDERNKTIRKTVKDPSEYGSVMVKATVELFPNQEWAIMGEILESVIIDKKRSFS</sequence>
<feature type="domain" description="TOTE conflict system primase" evidence="2">
    <location>
        <begin position="41"/>
        <end position="212"/>
    </location>
</feature>